<gene>
    <name evidence="5" type="ORF">C8D93_11293</name>
</gene>
<dbReference type="InterPro" id="IPR009057">
    <property type="entry name" value="Homeodomain-like_sf"/>
</dbReference>
<protein>
    <submittedName>
        <fullName evidence="5">AraC family transcriptional regulator</fullName>
    </submittedName>
</protein>
<accession>A0A318E738</accession>
<keyword evidence="6" id="KW-1185">Reference proteome</keyword>
<evidence type="ECO:0000313" key="6">
    <source>
        <dbReference type="Proteomes" id="UP000248330"/>
    </source>
</evidence>
<dbReference type="AlphaFoldDB" id="A0A318E738"/>
<sequence>MTALANRLIIPAMPHNVVRRTVVSAQLLVQLAAEHGLAHEAALRDTGIDGPTLIDPNAEIAPAQELQLVRNLVAHLGHVPGLGLDAGLRYHLSAYGIWGFALLSSPNFRAVADVVSRFLDLSYAFVRFRLGDDGSAFWVDMDDDEIPGDVRQFLLERDFAACCNVIRELRPGGLPIRELRFRCAAPDYAARFAEIGGVVPVFGAERNGARFDLADVDAPLPQANPLMSRMCLEQCGQLLSRRQARTGLAGQVRERLLQTPGVLPDATTVARDLLMSERSLRRRLEAEGTAFRALSDEVRQTLAEELLTTADLKLEEVAQRLGYSEPASLIHAFKRWKGMTPTAYRAQRRTSGQDGPPRTTAS</sequence>
<dbReference type="GO" id="GO:0005829">
    <property type="term" value="C:cytosol"/>
    <property type="evidence" value="ECO:0007669"/>
    <property type="project" value="TreeGrafter"/>
</dbReference>
<evidence type="ECO:0000259" key="4">
    <source>
        <dbReference type="PROSITE" id="PS01124"/>
    </source>
</evidence>
<keyword evidence="2" id="KW-0238">DNA-binding</keyword>
<organism evidence="5 6">
    <name type="scientific">Sinimarinibacterium flocculans</name>
    <dbReference type="NCBI Taxonomy" id="985250"/>
    <lineage>
        <taxon>Bacteria</taxon>
        <taxon>Pseudomonadati</taxon>
        <taxon>Pseudomonadota</taxon>
        <taxon>Gammaproteobacteria</taxon>
        <taxon>Nevskiales</taxon>
        <taxon>Nevskiaceae</taxon>
        <taxon>Sinimarinibacterium</taxon>
    </lineage>
</organism>
<dbReference type="GO" id="GO:0000976">
    <property type="term" value="F:transcription cis-regulatory region binding"/>
    <property type="evidence" value="ECO:0007669"/>
    <property type="project" value="TreeGrafter"/>
</dbReference>
<dbReference type="PANTHER" id="PTHR47894:SF1">
    <property type="entry name" value="HTH-TYPE TRANSCRIPTIONAL REGULATOR VQSM"/>
    <property type="match status" value="1"/>
</dbReference>
<dbReference type="PANTHER" id="PTHR47894">
    <property type="entry name" value="HTH-TYPE TRANSCRIPTIONAL REGULATOR GADX"/>
    <property type="match status" value="1"/>
</dbReference>
<dbReference type="Pfam" id="PF12625">
    <property type="entry name" value="Arabinose_bd"/>
    <property type="match status" value="1"/>
</dbReference>
<evidence type="ECO:0000256" key="3">
    <source>
        <dbReference type="ARBA" id="ARBA00023163"/>
    </source>
</evidence>
<keyword evidence="1" id="KW-0805">Transcription regulation</keyword>
<comment type="caution">
    <text evidence="5">The sequence shown here is derived from an EMBL/GenBank/DDBJ whole genome shotgun (WGS) entry which is preliminary data.</text>
</comment>
<reference evidence="5 6" key="1">
    <citation type="submission" date="2018-04" db="EMBL/GenBank/DDBJ databases">
        <title>Genomic Encyclopedia of Type Strains, Phase IV (KMG-IV): sequencing the most valuable type-strain genomes for metagenomic binning, comparative biology and taxonomic classification.</title>
        <authorList>
            <person name="Goeker M."/>
        </authorList>
    </citation>
    <scope>NUCLEOTIDE SEQUENCE [LARGE SCALE GENOMIC DNA]</scope>
    <source>
        <strain evidence="5 6">DSM 104150</strain>
    </source>
</reference>
<dbReference type="Pfam" id="PF12833">
    <property type="entry name" value="HTH_18"/>
    <property type="match status" value="1"/>
</dbReference>
<dbReference type="SMART" id="SM00342">
    <property type="entry name" value="HTH_ARAC"/>
    <property type="match status" value="1"/>
</dbReference>
<dbReference type="SUPFAM" id="SSF46689">
    <property type="entry name" value="Homeodomain-like"/>
    <property type="match status" value="1"/>
</dbReference>
<name>A0A318E738_9GAMM</name>
<dbReference type="GO" id="GO:0003700">
    <property type="term" value="F:DNA-binding transcription factor activity"/>
    <property type="evidence" value="ECO:0007669"/>
    <property type="project" value="InterPro"/>
</dbReference>
<evidence type="ECO:0000256" key="2">
    <source>
        <dbReference type="ARBA" id="ARBA00023125"/>
    </source>
</evidence>
<evidence type="ECO:0000313" key="5">
    <source>
        <dbReference type="EMBL" id="PXV64643.1"/>
    </source>
</evidence>
<feature type="domain" description="HTH araC/xylS-type" evidence="4">
    <location>
        <begin position="246"/>
        <end position="347"/>
    </location>
</feature>
<dbReference type="Gene3D" id="1.10.10.60">
    <property type="entry name" value="Homeodomain-like"/>
    <property type="match status" value="1"/>
</dbReference>
<keyword evidence="3" id="KW-0804">Transcription</keyword>
<evidence type="ECO:0000256" key="1">
    <source>
        <dbReference type="ARBA" id="ARBA00023015"/>
    </source>
</evidence>
<dbReference type="Proteomes" id="UP000248330">
    <property type="component" value="Unassembled WGS sequence"/>
</dbReference>
<dbReference type="InterPro" id="IPR032687">
    <property type="entry name" value="AraC-type_N"/>
</dbReference>
<dbReference type="PROSITE" id="PS01124">
    <property type="entry name" value="HTH_ARAC_FAMILY_2"/>
    <property type="match status" value="1"/>
</dbReference>
<dbReference type="InterPro" id="IPR018060">
    <property type="entry name" value="HTH_AraC"/>
</dbReference>
<proteinExistence type="predicted"/>
<dbReference type="EMBL" id="QICN01000012">
    <property type="protein sequence ID" value="PXV64643.1"/>
    <property type="molecule type" value="Genomic_DNA"/>
</dbReference>